<evidence type="ECO:0008006" key="4">
    <source>
        <dbReference type="Google" id="ProtNLM"/>
    </source>
</evidence>
<dbReference type="EMBL" id="JBHSSG010000005">
    <property type="protein sequence ID" value="MFC6177924.1"/>
    <property type="molecule type" value="Genomic_DNA"/>
</dbReference>
<evidence type="ECO:0000256" key="1">
    <source>
        <dbReference type="SAM" id="Phobius"/>
    </source>
</evidence>
<keyword evidence="1" id="KW-0812">Transmembrane</keyword>
<feature type="transmembrane region" description="Helical" evidence="1">
    <location>
        <begin position="53"/>
        <end position="73"/>
    </location>
</feature>
<evidence type="ECO:0000313" key="2">
    <source>
        <dbReference type="EMBL" id="MFC6177924.1"/>
    </source>
</evidence>
<dbReference type="RefSeq" id="WP_042494553.1">
    <property type="nucleotide sequence ID" value="NZ_BJDT01000010.1"/>
</dbReference>
<protein>
    <recommendedName>
        <fullName evidence="4">ABC-2 type transporter domain-containing protein</fullName>
    </recommendedName>
</protein>
<accession>A0ABW1RR83</accession>
<reference evidence="3" key="1">
    <citation type="journal article" date="2019" name="Int. J. Syst. Evol. Microbiol.">
        <title>The Global Catalogue of Microorganisms (GCM) 10K type strain sequencing project: providing services to taxonomists for standard genome sequencing and annotation.</title>
        <authorList>
            <consortium name="The Broad Institute Genomics Platform"/>
            <consortium name="The Broad Institute Genome Sequencing Center for Infectious Disease"/>
            <person name="Wu L."/>
            <person name="Ma J."/>
        </authorList>
    </citation>
    <scope>NUCLEOTIDE SEQUENCE [LARGE SCALE GENOMIC DNA]</scope>
    <source>
        <strain evidence="3">CCM 8924</strain>
    </source>
</reference>
<evidence type="ECO:0000313" key="3">
    <source>
        <dbReference type="Proteomes" id="UP001596158"/>
    </source>
</evidence>
<feature type="transmembrane region" description="Helical" evidence="1">
    <location>
        <begin position="129"/>
        <end position="153"/>
    </location>
</feature>
<feature type="transmembrane region" description="Helical" evidence="1">
    <location>
        <begin position="183"/>
        <end position="204"/>
    </location>
</feature>
<gene>
    <name evidence="2" type="ORF">ACFQGR_00625</name>
</gene>
<feature type="transmembrane region" description="Helical" evidence="1">
    <location>
        <begin position="160"/>
        <end position="177"/>
    </location>
</feature>
<name>A0ABW1RR83_9LACO</name>
<feature type="transmembrane region" description="Helical" evidence="1">
    <location>
        <begin position="216"/>
        <end position="235"/>
    </location>
</feature>
<feature type="transmembrane region" description="Helical" evidence="1">
    <location>
        <begin position="21"/>
        <end position="41"/>
    </location>
</feature>
<feature type="transmembrane region" description="Helical" evidence="1">
    <location>
        <begin position="94"/>
        <end position="117"/>
    </location>
</feature>
<organism evidence="2 3">
    <name type="scientific">Weissella sagaensis</name>
    <dbReference type="NCBI Taxonomy" id="2559928"/>
    <lineage>
        <taxon>Bacteria</taxon>
        <taxon>Bacillati</taxon>
        <taxon>Bacillota</taxon>
        <taxon>Bacilli</taxon>
        <taxon>Lactobacillales</taxon>
        <taxon>Lactobacillaceae</taxon>
        <taxon>Weissella</taxon>
    </lineage>
</organism>
<dbReference type="Proteomes" id="UP001596158">
    <property type="component" value="Unassembled WGS sequence"/>
</dbReference>
<sequence length="247" mass="28754">MAHDILAINKLFLSNLRYNKISLIFNLLFPTLYFFYANPVGNVKSQNIFSNISFFWTYIIFVSILNFMILSVINYRENGTYKQLWLIVTNKNSIIVSTFIVYITIIMLELIIFNLTIMIFNHMWQSQLFIASLLLLLIFGIVIYMELMILLILKIKPETISILATILIFTLFSLITINPDNFYLQIICMINPVQFLLVASKWIISIITGQGFMPVLMCQLFIVSMIMVIIGIFALKRFNINPLVKQM</sequence>
<comment type="caution">
    <text evidence="2">The sequence shown here is derived from an EMBL/GenBank/DDBJ whole genome shotgun (WGS) entry which is preliminary data.</text>
</comment>
<keyword evidence="3" id="KW-1185">Reference proteome</keyword>
<proteinExistence type="predicted"/>
<keyword evidence="1" id="KW-0472">Membrane</keyword>
<keyword evidence="1" id="KW-1133">Transmembrane helix</keyword>